<comment type="caution">
    <text evidence="2">The sequence shown here is derived from an EMBL/GenBank/DDBJ whole genome shotgun (WGS) entry which is preliminary data.</text>
</comment>
<feature type="region of interest" description="Disordered" evidence="1">
    <location>
        <begin position="266"/>
        <end position="289"/>
    </location>
</feature>
<dbReference type="SUPFAM" id="SSF159659">
    <property type="entry name" value="Cgl1923-like"/>
    <property type="match status" value="1"/>
</dbReference>
<evidence type="ECO:0008006" key="4">
    <source>
        <dbReference type="Google" id="ProtNLM"/>
    </source>
</evidence>
<keyword evidence="3" id="KW-1185">Reference proteome</keyword>
<dbReference type="InterPro" id="IPR019151">
    <property type="entry name" value="Proteasome_assmbl_chaperone_2"/>
</dbReference>
<protein>
    <recommendedName>
        <fullName evidence="4">PAC2 family protein</fullName>
    </recommendedName>
</protein>
<dbReference type="Gene3D" id="3.40.50.10900">
    <property type="entry name" value="PAC-like subunit"/>
    <property type="match status" value="1"/>
</dbReference>
<evidence type="ECO:0000313" key="2">
    <source>
        <dbReference type="EMBL" id="GCE13136.1"/>
    </source>
</evidence>
<dbReference type="InterPro" id="IPR038389">
    <property type="entry name" value="PSMG2_sf"/>
</dbReference>
<dbReference type="PANTHER" id="PTHR35610">
    <property type="entry name" value="3-ISOPROPYLMALATE DEHYDRATASE-RELATED"/>
    <property type="match status" value="1"/>
</dbReference>
<dbReference type="Proteomes" id="UP000287352">
    <property type="component" value="Unassembled WGS sequence"/>
</dbReference>
<name>A0A402A253_9CHLR</name>
<dbReference type="AlphaFoldDB" id="A0A402A253"/>
<sequence>MSLIHYYNQPELRDPVVLVAFGGWNDAAEAATSAVKFLVDRWSSEKIAEIEAEEFFVFTEARPTIRYEDGIQHPINWPLNQFFAQRLPEGTRDVILFNGIEPHLKWKSFSSTFLDVCKHFNVSEVLFLGALLAEIPHSADVPIIGTSTNEEMQERLLEMAIRNSDYEGATGILGVLQDACRREQIPAASLWASASHYLAATPNVKVTAALLTYINQFLSFGLDLKEVHSEAVRFEERVTALVAQDPEASAYVRRLEEQIANGIEAEDEEGNAILHNPDRPVGTGPLPSADSVIRHVEELLREERQNGNSAYFDDDEETE</sequence>
<proteinExistence type="predicted"/>
<dbReference type="EMBL" id="BIFR01000001">
    <property type="protein sequence ID" value="GCE13136.1"/>
    <property type="molecule type" value="Genomic_DNA"/>
</dbReference>
<organism evidence="2 3">
    <name type="scientific">Tengunoibacter tsumagoiensis</name>
    <dbReference type="NCBI Taxonomy" id="2014871"/>
    <lineage>
        <taxon>Bacteria</taxon>
        <taxon>Bacillati</taxon>
        <taxon>Chloroflexota</taxon>
        <taxon>Ktedonobacteria</taxon>
        <taxon>Ktedonobacterales</taxon>
        <taxon>Dictyobacteraceae</taxon>
        <taxon>Tengunoibacter</taxon>
    </lineage>
</organism>
<dbReference type="Pfam" id="PF09754">
    <property type="entry name" value="PAC2"/>
    <property type="match status" value="1"/>
</dbReference>
<gene>
    <name evidence="2" type="ORF">KTT_29950</name>
</gene>
<dbReference type="RefSeq" id="WP_126580690.1">
    <property type="nucleotide sequence ID" value="NZ_BIFR01000001.1"/>
</dbReference>
<dbReference type="OrthoDB" id="150941at2"/>
<accession>A0A402A253</accession>
<dbReference type="PIRSF" id="PIRSF028754">
    <property type="entry name" value="UCP028754"/>
    <property type="match status" value="1"/>
</dbReference>
<dbReference type="InterPro" id="IPR008492">
    <property type="entry name" value="Rv2714-like"/>
</dbReference>
<evidence type="ECO:0000256" key="1">
    <source>
        <dbReference type="SAM" id="MobiDB-lite"/>
    </source>
</evidence>
<evidence type="ECO:0000313" key="3">
    <source>
        <dbReference type="Proteomes" id="UP000287352"/>
    </source>
</evidence>
<reference evidence="3" key="1">
    <citation type="submission" date="2018-12" db="EMBL/GenBank/DDBJ databases">
        <title>Tengunoibacter tsumagoiensis gen. nov., sp. nov., Dictyobacter kobayashii sp. nov., D. alpinus sp. nov., and D. joshuensis sp. nov. and description of Dictyobacteraceae fam. nov. within the order Ktedonobacterales isolated from Tengu-no-mugimeshi.</title>
        <authorList>
            <person name="Wang C.M."/>
            <person name="Zheng Y."/>
            <person name="Sakai Y."/>
            <person name="Toyoda A."/>
            <person name="Minakuchi Y."/>
            <person name="Abe K."/>
            <person name="Yokota A."/>
            <person name="Yabe S."/>
        </authorList>
    </citation>
    <scope>NUCLEOTIDE SEQUENCE [LARGE SCALE GENOMIC DNA]</scope>
    <source>
        <strain evidence="3">Uno3</strain>
    </source>
</reference>